<comment type="similarity">
    <text evidence="2">Belongs to the YkuD family.</text>
</comment>
<dbReference type="PROSITE" id="PS51257">
    <property type="entry name" value="PROKAR_LIPOPROTEIN"/>
    <property type="match status" value="1"/>
</dbReference>
<reference evidence="14" key="4">
    <citation type="submission" date="2023-01" db="EMBL/GenBank/DDBJ databases">
        <title>Draft genome sequence of Methylobacterium oxalidis strain NBRC 107715.</title>
        <authorList>
            <person name="Sun Q."/>
            <person name="Mori K."/>
        </authorList>
    </citation>
    <scope>NUCLEOTIDE SEQUENCE</scope>
    <source>
        <strain evidence="14">NBRC 107715</strain>
    </source>
</reference>
<dbReference type="EMBL" id="BSPK01000004">
    <property type="protein sequence ID" value="GLS61720.1"/>
    <property type="molecule type" value="Genomic_DNA"/>
</dbReference>
<dbReference type="UniPathway" id="UPA00219"/>
<evidence type="ECO:0000313" key="14">
    <source>
        <dbReference type="EMBL" id="GLS61720.1"/>
    </source>
</evidence>
<evidence type="ECO:0000256" key="9">
    <source>
        <dbReference type="PROSITE-ProRule" id="PRU01373"/>
    </source>
</evidence>
<evidence type="ECO:0000256" key="2">
    <source>
        <dbReference type="ARBA" id="ARBA00005992"/>
    </source>
</evidence>
<dbReference type="GO" id="GO:0008360">
    <property type="term" value="P:regulation of cell shape"/>
    <property type="evidence" value="ECO:0007669"/>
    <property type="project" value="UniProtKB-UniRule"/>
</dbReference>
<feature type="domain" description="L,D-TPase catalytic" evidence="12">
    <location>
        <begin position="140"/>
        <end position="269"/>
    </location>
</feature>
<dbReference type="CDD" id="cd16913">
    <property type="entry name" value="YkuD_like"/>
    <property type="match status" value="1"/>
</dbReference>
<evidence type="ECO:0000256" key="7">
    <source>
        <dbReference type="ARBA" id="ARBA00022984"/>
    </source>
</evidence>
<feature type="signal peptide" evidence="11">
    <location>
        <begin position="1"/>
        <end position="26"/>
    </location>
</feature>
<keyword evidence="4" id="KW-0808">Transferase</keyword>
<evidence type="ECO:0000313" key="15">
    <source>
        <dbReference type="Proteomes" id="UP000321960"/>
    </source>
</evidence>
<evidence type="ECO:0000256" key="11">
    <source>
        <dbReference type="SAM" id="SignalP"/>
    </source>
</evidence>
<keyword evidence="3" id="KW-0328">Glycosyltransferase</keyword>
<gene>
    <name evidence="14" type="ORF">GCM10007888_01010</name>
    <name evidence="13" type="ORF">MOX02_56030</name>
</gene>
<evidence type="ECO:0000256" key="3">
    <source>
        <dbReference type="ARBA" id="ARBA00022676"/>
    </source>
</evidence>
<feature type="active site" description="Nucleophile" evidence="9">
    <location>
        <position position="245"/>
    </location>
</feature>
<dbReference type="GO" id="GO:0016757">
    <property type="term" value="F:glycosyltransferase activity"/>
    <property type="evidence" value="ECO:0007669"/>
    <property type="project" value="UniProtKB-KW"/>
</dbReference>
<accession>A0A512JCC9</accession>
<evidence type="ECO:0000256" key="10">
    <source>
        <dbReference type="SAM" id="MobiDB-lite"/>
    </source>
</evidence>
<evidence type="ECO:0000313" key="16">
    <source>
        <dbReference type="Proteomes" id="UP001156856"/>
    </source>
</evidence>
<reference evidence="13 15" key="3">
    <citation type="submission" date="2019-07" db="EMBL/GenBank/DDBJ databases">
        <title>Whole genome shotgun sequence of Methylobacterium oxalidis NBRC 107715.</title>
        <authorList>
            <person name="Hosoyama A."/>
            <person name="Uohara A."/>
            <person name="Ohji S."/>
            <person name="Ichikawa N."/>
        </authorList>
    </citation>
    <scope>NUCLEOTIDE SEQUENCE [LARGE SCALE GENOMIC DNA]</scope>
    <source>
        <strain evidence="13 15">NBRC 107715</strain>
    </source>
</reference>
<feature type="compositionally biased region" description="Basic and acidic residues" evidence="10">
    <location>
        <begin position="195"/>
        <end position="208"/>
    </location>
</feature>
<dbReference type="PANTHER" id="PTHR30582">
    <property type="entry name" value="L,D-TRANSPEPTIDASE"/>
    <property type="match status" value="1"/>
</dbReference>
<dbReference type="PANTHER" id="PTHR30582:SF24">
    <property type="entry name" value="L,D-TRANSPEPTIDASE ERFK_SRFK-RELATED"/>
    <property type="match status" value="1"/>
</dbReference>
<dbReference type="AlphaFoldDB" id="A0A512JCC9"/>
<reference evidence="14" key="1">
    <citation type="journal article" date="2014" name="Int. J. Syst. Evol. Microbiol.">
        <title>Complete genome of a new Firmicutes species belonging to the dominant human colonic microbiota ('Ruminococcus bicirculans') reveals two chromosomes and a selective capacity to utilize plant glucans.</title>
        <authorList>
            <consortium name="NISC Comparative Sequencing Program"/>
            <person name="Wegmann U."/>
            <person name="Louis P."/>
            <person name="Goesmann A."/>
            <person name="Henrissat B."/>
            <person name="Duncan S.H."/>
            <person name="Flint H.J."/>
        </authorList>
    </citation>
    <scope>NUCLEOTIDE SEQUENCE</scope>
    <source>
        <strain evidence="14">NBRC 107715</strain>
    </source>
</reference>
<evidence type="ECO:0000256" key="8">
    <source>
        <dbReference type="ARBA" id="ARBA00023316"/>
    </source>
</evidence>
<feature type="region of interest" description="Disordered" evidence="10">
    <location>
        <begin position="56"/>
        <end position="91"/>
    </location>
</feature>
<reference evidence="16" key="2">
    <citation type="journal article" date="2019" name="Int. J. Syst. Evol. Microbiol.">
        <title>The Global Catalogue of Microorganisms (GCM) 10K type strain sequencing project: providing services to taxonomists for standard genome sequencing and annotation.</title>
        <authorList>
            <consortium name="The Broad Institute Genomics Platform"/>
            <consortium name="The Broad Institute Genome Sequencing Center for Infectious Disease"/>
            <person name="Wu L."/>
            <person name="Ma J."/>
        </authorList>
    </citation>
    <scope>NUCLEOTIDE SEQUENCE [LARGE SCALE GENOMIC DNA]</scope>
    <source>
        <strain evidence="16">NBRC 107715</strain>
    </source>
</reference>
<proteinExistence type="inferred from homology"/>
<comment type="pathway">
    <text evidence="1 9">Cell wall biogenesis; peptidoglycan biosynthesis.</text>
</comment>
<dbReference type="GO" id="GO:0071972">
    <property type="term" value="F:peptidoglycan L,D-transpeptidase activity"/>
    <property type="evidence" value="ECO:0007669"/>
    <property type="project" value="TreeGrafter"/>
</dbReference>
<feature type="active site" description="Proton donor/acceptor" evidence="9">
    <location>
        <position position="229"/>
    </location>
</feature>
<keyword evidence="6 9" id="KW-0133">Cell shape</keyword>
<evidence type="ECO:0000256" key="4">
    <source>
        <dbReference type="ARBA" id="ARBA00022679"/>
    </source>
</evidence>
<keyword evidence="11" id="KW-0732">Signal</keyword>
<evidence type="ECO:0000256" key="5">
    <source>
        <dbReference type="ARBA" id="ARBA00022801"/>
    </source>
</evidence>
<dbReference type="InterPro" id="IPR005490">
    <property type="entry name" value="LD_TPept_cat_dom"/>
</dbReference>
<feature type="chain" id="PRO_5021708418" description="L,D-TPase catalytic domain-containing protein" evidence="11">
    <location>
        <begin position="27"/>
        <end position="269"/>
    </location>
</feature>
<name>A0A512JCC9_9HYPH</name>
<evidence type="ECO:0000313" key="13">
    <source>
        <dbReference type="EMBL" id="GEP07565.1"/>
    </source>
</evidence>
<evidence type="ECO:0000256" key="6">
    <source>
        <dbReference type="ARBA" id="ARBA00022960"/>
    </source>
</evidence>
<dbReference type="Pfam" id="PF03734">
    <property type="entry name" value="YkuD"/>
    <property type="match status" value="1"/>
</dbReference>
<organism evidence="13 15">
    <name type="scientific">Methylobacterium oxalidis</name>
    <dbReference type="NCBI Taxonomy" id="944322"/>
    <lineage>
        <taxon>Bacteria</taxon>
        <taxon>Pseudomonadati</taxon>
        <taxon>Pseudomonadota</taxon>
        <taxon>Alphaproteobacteria</taxon>
        <taxon>Hyphomicrobiales</taxon>
        <taxon>Methylobacteriaceae</taxon>
        <taxon>Methylobacterium</taxon>
    </lineage>
</organism>
<dbReference type="RefSeq" id="WP_147029001.1">
    <property type="nucleotide sequence ID" value="NZ_BJZU01000163.1"/>
</dbReference>
<dbReference type="OrthoDB" id="8446117at2"/>
<dbReference type="GO" id="GO:0071555">
    <property type="term" value="P:cell wall organization"/>
    <property type="evidence" value="ECO:0007669"/>
    <property type="project" value="UniProtKB-UniRule"/>
</dbReference>
<dbReference type="PROSITE" id="PS52029">
    <property type="entry name" value="LD_TPASE"/>
    <property type="match status" value="1"/>
</dbReference>
<protein>
    <recommendedName>
        <fullName evidence="12">L,D-TPase catalytic domain-containing protein</fullName>
    </recommendedName>
</protein>
<evidence type="ECO:0000259" key="12">
    <source>
        <dbReference type="PROSITE" id="PS52029"/>
    </source>
</evidence>
<dbReference type="InterPro" id="IPR038063">
    <property type="entry name" value="Transpep_catalytic_dom"/>
</dbReference>
<dbReference type="Proteomes" id="UP000321960">
    <property type="component" value="Unassembled WGS sequence"/>
</dbReference>
<sequence length="269" mass="28422">MREAWCVAAALAALGCGAGSASPALAQARGYQQHAAAGSYGGGFIEFLMTGETPRPRALRQSPVGAPGPALPGHPAAYGYGGPGSPRLQSGDPVPPGYAEPARVAAVPGPGGSDEPRVARALDPQFARQVVPYSGPQRPGTIIVDTPARFLYLVQPGGQAIRYGIGVGRPGFTWAGLKTITQKREWPDWTPPPEMLRRRPDLPRHMEGGPENPLGARALYLGSSLYRIHGTNEPHTIGQSVSSGCIRMMNEDVVDLYERTSVGTRVEVL</sequence>
<dbReference type="EMBL" id="BJZU01000163">
    <property type="protein sequence ID" value="GEP07565.1"/>
    <property type="molecule type" value="Genomic_DNA"/>
</dbReference>
<feature type="region of interest" description="Disordered" evidence="10">
    <location>
        <begin position="185"/>
        <end position="209"/>
    </location>
</feature>
<dbReference type="Gene3D" id="2.40.440.10">
    <property type="entry name" value="L,D-transpeptidase catalytic domain-like"/>
    <property type="match status" value="1"/>
</dbReference>
<keyword evidence="5" id="KW-0378">Hydrolase</keyword>
<feature type="compositionally biased region" description="Low complexity" evidence="10">
    <location>
        <begin position="63"/>
        <end position="78"/>
    </location>
</feature>
<dbReference type="SUPFAM" id="SSF141523">
    <property type="entry name" value="L,D-transpeptidase catalytic domain-like"/>
    <property type="match status" value="1"/>
</dbReference>
<keyword evidence="7 9" id="KW-0573">Peptidoglycan synthesis</keyword>
<comment type="caution">
    <text evidence="13">The sequence shown here is derived from an EMBL/GenBank/DDBJ whole genome shotgun (WGS) entry which is preliminary data.</text>
</comment>
<evidence type="ECO:0000256" key="1">
    <source>
        <dbReference type="ARBA" id="ARBA00004752"/>
    </source>
</evidence>
<dbReference type="GO" id="GO:0018104">
    <property type="term" value="P:peptidoglycan-protein cross-linking"/>
    <property type="evidence" value="ECO:0007669"/>
    <property type="project" value="TreeGrafter"/>
</dbReference>
<dbReference type="InterPro" id="IPR050979">
    <property type="entry name" value="LD-transpeptidase"/>
</dbReference>
<keyword evidence="16" id="KW-1185">Reference proteome</keyword>
<keyword evidence="8 9" id="KW-0961">Cell wall biogenesis/degradation</keyword>
<dbReference type="FunFam" id="2.40.440.10:FF:000002">
    <property type="entry name" value="L,D-transpeptidase ErfK/SrfK"/>
    <property type="match status" value="1"/>
</dbReference>
<dbReference type="GO" id="GO:0005576">
    <property type="term" value="C:extracellular region"/>
    <property type="evidence" value="ECO:0007669"/>
    <property type="project" value="TreeGrafter"/>
</dbReference>
<dbReference type="Proteomes" id="UP001156856">
    <property type="component" value="Unassembled WGS sequence"/>
</dbReference>